<dbReference type="InterPro" id="IPR029058">
    <property type="entry name" value="AB_hydrolase_fold"/>
</dbReference>
<dbReference type="Pfam" id="PF07859">
    <property type="entry name" value="Abhydrolase_3"/>
    <property type="match status" value="1"/>
</dbReference>
<keyword evidence="1 3" id="KW-0378">Hydrolase</keyword>
<dbReference type="EMBL" id="VSZS01000062">
    <property type="protein sequence ID" value="TYR32415.1"/>
    <property type="molecule type" value="Genomic_DNA"/>
</dbReference>
<dbReference type="Gene3D" id="3.40.50.1820">
    <property type="entry name" value="alpha/beta hydrolase"/>
    <property type="match status" value="1"/>
</dbReference>
<sequence>MPSLKSRLAALVLRHTRKKAFMSPQGLHAWIEKSRKTQDHQPPVKVARRLDIARRTVEGHTVYEARPRQGATGRRILYLHGGAYCFELTSFHWFLIAEVAERLGAHVTVPVYPLAPEHDFHAIYKMTRAVYREVMEEGSEVALMGDSAGGNMALVLTMMAAQEGWPLANRMVLISPGLDMTLANPETLTAAELDPWLGIQGGKEAVRLYAAELDFGDWRISPLYGDLSVLPPTLIFSGTRDLLYPDSIVFVEKARREGVEAELVVGQGMIHVWPLIDMPEARIARDRMVAFLSA</sequence>
<protein>
    <submittedName>
        <fullName evidence="3">Alpha/beta hydrolase</fullName>
    </submittedName>
</protein>
<keyword evidence="4" id="KW-1185">Reference proteome</keyword>
<dbReference type="AlphaFoldDB" id="A0A5D4GYX3"/>
<feature type="domain" description="Alpha/beta hydrolase fold-3" evidence="2">
    <location>
        <begin position="76"/>
        <end position="273"/>
    </location>
</feature>
<dbReference type="GO" id="GO:0016787">
    <property type="term" value="F:hydrolase activity"/>
    <property type="evidence" value="ECO:0007669"/>
    <property type="project" value="UniProtKB-KW"/>
</dbReference>
<dbReference type="SUPFAM" id="SSF53474">
    <property type="entry name" value="alpha/beta-Hydrolases"/>
    <property type="match status" value="1"/>
</dbReference>
<accession>A0A5D4GYX3</accession>
<organism evidence="3 4">
    <name type="scientific">Neoaquamicrobium microcysteis</name>
    <dbReference type="NCBI Taxonomy" id="2682781"/>
    <lineage>
        <taxon>Bacteria</taxon>
        <taxon>Pseudomonadati</taxon>
        <taxon>Pseudomonadota</taxon>
        <taxon>Alphaproteobacteria</taxon>
        <taxon>Hyphomicrobiales</taxon>
        <taxon>Phyllobacteriaceae</taxon>
        <taxon>Neoaquamicrobium</taxon>
    </lineage>
</organism>
<reference evidence="3 4" key="2">
    <citation type="submission" date="2019-09" db="EMBL/GenBank/DDBJ databases">
        <title>Mesorhizobium sp. MaA-C15 isolated from Microcystis aeruginosa.</title>
        <authorList>
            <person name="Jeong S.E."/>
            <person name="Jin H.M."/>
            <person name="Jeon C.O."/>
        </authorList>
    </citation>
    <scope>NUCLEOTIDE SEQUENCE [LARGE SCALE GENOMIC DNA]</scope>
    <source>
        <strain evidence="3 4">MaA-C15</strain>
    </source>
</reference>
<proteinExistence type="predicted"/>
<gene>
    <name evidence="3" type="ORF">FY036_11460</name>
</gene>
<reference evidence="3 4" key="1">
    <citation type="submission" date="2019-08" db="EMBL/GenBank/DDBJ databases">
        <authorList>
            <person name="Seo Y.L."/>
        </authorList>
    </citation>
    <scope>NUCLEOTIDE SEQUENCE [LARGE SCALE GENOMIC DNA]</scope>
    <source>
        <strain evidence="3 4">MaA-C15</strain>
    </source>
</reference>
<evidence type="ECO:0000259" key="2">
    <source>
        <dbReference type="Pfam" id="PF07859"/>
    </source>
</evidence>
<comment type="caution">
    <text evidence="3">The sequence shown here is derived from an EMBL/GenBank/DDBJ whole genome shotgun (WGS) entry which is preliminary data.</text>
</comment>
<evidence type="ECO:0000313" key="3">
    <source>
        <dbReference type="EMBL" id="TYR32415.1"/>
    </source>
</evidence>
<dbReference type="RefSeq" id="WP_148914862.1">
    <property type="nucleotide sequence ID" value="NZ_VSZS01000062.1"/>
</dbReference>
<name>A0A5D4GYX3_9HYPH</name>
<dbReference type="PANTHER" id="PTHR48081:SF8">
    <property type="entry name" value="ALPHA_BETA HYDROLASE FOLD-3 DOMAIN-CONTAINING PROTEIN-RELATED"/>
    <property type="match status" value="1"/>
</dbReference>
<dbReference type="InterPro" id="IPR013094">
    <property type="entry name" value="AB_hydrolase_3"/>
</dbReference>
<evidence type="ECO:0000313" key="4">
    <source>
        <dbReference type="Proteomes" id="UP000323258"/>
    </source>
</evidence>
<dbReference type="InterPro" id="IPR050300">
    <property type="entry name" value="GDXG_lipolytic_enzyme"/>
</dbReference>
<dbReference type="OrthoDB" id="9806180at2"/>
<dbReference type="Proteomes" id="UP000323258">
    <property type="component" value="Unassembled WGS sequence"/>
</dbReference>
<dbReference type="PANTHER" id="PTHR48081">
    <property type="entry name" value="AB HYDROLASE SUPERFAMILY PROTEIN C4A8.06C"/>
    <property type="match status" value="1"/>
</dbReference>
<evidence type="ECO:0000256" key="1">
    <source>
        <dbReference type="ARBA" id="ARBA00022801"/>
    </source>
</evidence>